<dbReference type="Proteomes" id="UP001222325">
    <property type="component" value="Unassembled WGS sequence"/>
</dbReference>
<gene>
    <name evidence="2" type="ORF">B0H15DRAFT_803347</name>
</gene>
<dbReference type="AlphaFoldDB" id="A0AAD6U266"/>
<feature type="region of interest" description="Disordered" evidence="1">
    <location>
        <begin position="1"/>
        <end position="41"/>
    </location>
</feature>
<proteinExistence type="predicted"/>
<sequence>MLSTSRADAQTGGAKTQGGSRDKHGCSSGTEIHHPVPAGLHTPSTVLLAASHPSASLPACRKHPCRPPPVHLRSARTAPTIRRALAPQALCLAQLSLCPSHPRRPAPLRTSRACHPRFETSTNGNLGAIGRVRAVRRRGGDPAPTPLLACARRRVAGSSGSGSRGGPSVPWCTTVQPGRRRGVCVVPGLDVLGGAVLPGVWLPGHRCRRWWLWPTCRARRGTRESAGCCVRAARGRRRRRRRLSPCARVFVDRYPRATPGSAIAPSLPGSTQLTRLHPPRMTVCRAREYRRRALCAVYRLRAARPPTRVSKACRRCKCGARRDWLAWTVRGSLSRRATASRVCTTPRGFAGASARAACFIFARTWGHADPPEGEMSPSLARCRWPATGSETRGTRECSPADEGSRRRGPPLVPRAHAVCDLARELEAQCVVDVLRGTRDSQR</sequence>
<evidence type="ECO:0000256" key="1">
    <source>
        <dbReference type="SAM" id="MobiDB-lite"/>
    </source>
</evidence>
<feature type="region of interest" description="Disordered" evidence="1">
    <location>
        <begin position="385"/>
        <end position="409"/>
    </location>
</feature>
<reference evidence="2" key="1">
    <citation type="submission" date="2023-03" db="EMBL/GenBank/DDBJ databases">
        <title>Massive genome expansion in bonnet fungi (Mycena s.s.) driven by repeated elements and novel gene families across ecological guilds.</title>
        <authorList>
            <consortium name="Lawrence Berkeley National Laboratory"/>
            <person name="Harder C.B."/>
            <person name="Miyauchi S."/>
            <person name="Viragh M."/>
            <person name="Kuo A."/>
            <person name="Thoen E."/>
            <person name="Andreopoulos B."/>
            <person name="Lu D."/>
            <person name="Skrede I."/>
            <person name="Drula E."/>
            <person name="Henrissat B."/>
            <person name="Morin E."/>
            <person name="Kohler A."/>
            <person name="Barry K."/>
            <person name="LaButti K."/>
            <person name="Morin E."/>
            <person name="Salamov A."/>
            <person name="Lipzen A."/>
            <person name="Mereny Z."/>
            <person name="Hegedus B."/>
            <person name="Baldrian P."/>
            <person name="Stursova M."/>
            <person name="Weitz H."/>
            <person name="Taylor A."/>
            <person name="Grigoriev I.V."/>
            <person name="Nagy L.G."/>
            <person name="Martin F."/>
            <person name="Kauserud H."/>
        </authorList>
    </citation>
    <scope>NUCLEOTIDE SEQUENCE</scope>
    <source>
        <strain evidence="2">CBHHK173m</strain>
    </source>
</reference>
<evidence type="ECO:0000313" key="3">
    <source>
        <dbReference type="Proteomes" id="UP001222325"/>
    </source>
</evidence>
<organism evidence="2 3">
    <name type="scientific">Mycena belliarum</name>
    <dbReference type="NCBI Taxonomy" id="1033014"/>
    <lineage>
        <taxon>Eukaryota</taxon>
        <taxon>Fungi</taxon>
        <taxon>Dikarya</taxon>
        <taxon>Basidiomycota</taxon>
        <taxon>Agaricomycotina</taxon>
        <taxon>Agaricomycetes</taxon>
        <taxon>Agaricomycetidae</taxon>
        <taxon>Agaricales</taxon>
        <taxon>Marasmiineae</taxon>
        <taxon>Mycenaceae</taxon>
        <taxon>Mycena</taxon>
    </lineage>
</organism>
<protein>
    <submittedName>
        <fullName evidence="2">Uncharacterized protein</fullName>
    </submittedName>
</protein>
<keyword evidence="3" id="KW-1185">Reference proteome</keyword>
<name>A0AAD6U266_9AGAR</name>
<evidence type="ECO:0000313" key="2">
    <source>
        <dbReference type="EMBL" id="KAJ7082255.1"/>
    </source>
</evidence>
<comment type="caution">
    <text evidence="2">The sequence shown here is derived from an EMBL/GenBank/DDBJ whole genome shotgun (WGS) entry which is preliminary data.</text>
</comment>
<feature type="compositionally biased region" description="Polar residues" evidence="1">
    <location>
        <begin position="1"/>
        <end position="19"/>
    </location>
</feature>
<accession>A0AAD6U266</accession>
<dbReference type="EMBL" id="JARJCN010000046">
    <property type="protein sequence ID" value="KAJ7082255.1"/>
    <property type="molecule type" value="Genomic_DNA"/>
</dbReference>